<dbReference type="InterPro" id="IPR011761">
    <property type="entry name" value="ATP-grasp"/>
</dbReference>
<protein>
    <submittedName>
        <fullName evidence="3">Biotin carboxylase-like protein</fullName>
    </submittedName>
</protein>
<keyword evidence="1" id="KW-0067">ATP-binding</keyword>
<feature type="domain" description="ATP-grasp" evidence="2">
    <location>
        <begin position="121"/>
        <end position="327"/>
    </location>
</feature>
<dbReference type="STRING" id="1618443.UV73_C0001G0229"/>
<dbReference type="AlphaFoldDB" id="A0A0G1GIW5"/>
<comment type="caution">
    <text evidence="3">The sequence shown here is derived from an EMBL/GenBank/DDBJ whole genome shotgun (WGS) entry which is preliminary data.</text>
</comment>
<evidence type="ECO:0000313" key="4">
    <source>
        <dbReference type="Proteomes" id="UP000034894"/>
    </source>
</evidence>
<dbReference type="SUPFAM" id="SSF56059">
    <property type="entry name" value="Glutathione synthetase ATP-binding domain-like"/>
    <property type="match status" value="1"/>
</dbReference>
<gene>
    <name evidence="3" type="ORF">UV73_C0001G0229</name>
</gene>
<dbReference type="Proteomes" id="UP000034894">
    <property type="component" value="Unassembled WGS sequence"/>
</dbReference>
<evidence type="ECO:0000259" key="2">
    <source>
        <dbReference type="PROSITE" id="PS50975"/>
    </source>
</evidence>
<proteinExistence type="predicted"/>
<keyword evidence="1" id="KW-0547">Nucleotide-binding</keyword>
<organism evidence="3 4">
    <name type="scientific">Candidatus Gottesmanbacteria bacterium GW2011_GWA2_43_14</name>
    <dbReference type="NCBI Taxonomy" id="1618443"/>
    <lineage>
        <taxon>Bacteria</taxon>
        <taxon>Candidatus Gottesmaniibacteriota</taxon>
    </lineage>
</organism>
<dbReference type="PROSITE" id="PS50975">
    <property type="entry name" value="ATP_GRASP"/>
    <property type="match status" value="1"/>
</dbReference>
<sequence>MDKWQQKFNKPIFFVTPDIKRGLGLEDLLPQYHLIVSFRDELIPVLRKKGVRIFCLGEETGEAILPNNSGRLLDHPQVARYLAEKGGNKPQIAFFKPSLKTEMIIRKKGYGIIGTVAELNRELESKLNLPVLLAGFEQYLLDSETGSLSEFNFARLEAKFGLPLTVQFAFGWAGKNTFFIDTGAQFNKLKNRFPETKVRITRKIDALTFLNNCCLYRGRLLIGPPAIQINGFALLSSNPAATCGRQWPASQLTEEQIKAIKEISETTAKIISKLGFRGFFGLDFFVEKNSGKVSLSEINPRLTASSSFYSYLERAVGRIPLLAYHFAEFSGLDLPLPPPGDEAIMGTQLSLRNRDLINNLKIENEFAVYKYQGKKYKKARRDYAWEKLAGNELIYLPMPPGRNSEEWGRIETKMEAVTDGQLADWVSYLF</sequence>
<reference evidence="3 4" key="1">
    <citation type="journal article" date="2015" name="Nature">
        <title>rRNA introns, odd ribosomes, and small enigmatic genomes across a large radiation of phyla.</title>
        <authorList>
            <person name="Brown C.T."/>
            <person name="Hug L.A."/>
            <person name="Thomas B.C."/>
            <person name="Sharon I."/>
            <person name="Castelle C.J."/>
            <person name="Singh A."/>
            <person name="Wilkins M.J."/>
            <person name="Williams K.H."/>
            <person name="Banfield J.F."/>
        </authorList>
    </citation>
    <scope>NUCLEOTIDE SEQUENCE [LARGE SCALE GENOMIC DNA]</scope>
</reference>
<dbReference type="GO" id="GO:0005524">
    <property type="term" value="F:ATP binding"/>
    <property type="evidence" value="ECO:0007669"/>
    <property type="project" value="UniProtKB-UniRule"/>
</dbReference>
<dbReference type="EMBL" id="LCFP01000001">
    <property type="protein sequence ID" value="KKS98708.1"/>
    <property type="molecule type" value="Genomic_DNA"/>
</dbReference>
<evidence type="ECO:0000313" key="3">
    <source>
        <dbReference type="EMBL" id="KKS98708.1"/>
    </source>
</evidence>
<evidence type="ECO:0000256" key="1">
    <source>
        <dbReference type="PROSITE-ProRule" id="PRU00409"/>
    </source>
</evidence>
<dbReference type="GO" id="GO:0046872">
    <property type="term" value="F:metal ion binding"/>
    <property type="evidence" value="ECO:0007669"/>
    <property type="project" value="InterPro"/>
</dbReference>
<name>A0A0G1GIW5_9BACT</name>
<accession>A0A0G1GIW5</accession>
<dbReference type="Gene3D" id="3.30.470.20">
    <property type="entry name" value="ATP-grasp fold, B domain"/>
    <property type="match status" value="1"/>
</dbReference>